<accession>A0A915JH81</accession>
<organism evidence="2 3">
    <name type="scientific">Romanomermis culicivorax</name>
    <name type="common">Nematode worm</name>
    <dbReference type="NCBI Taxonomy" id="13658"/>
    <lineage>
        <taxon>Eukaryota</taxon>
        <taxon>Metazoa</taxon>
        <taxon>Ecdysozoa</taxon>
        <taxon>Nematoda</taxon>
        <taxon>Enoplea</taxon>
        <taxon>Dorylaimia</taxon>
        <taxon>Mermithida</taxon>
        <taxon>Mermithoidea</taxon>
        <taxon>Mermithidae</taxon>
        <taxon>Romanomermis</taxon>
    </lineage>
</organism>
<sequence>MVITEQKTIKNVDFLGPSRHGGSMTHRSKKSLDSPPDLEAPLHRSCTIVSAPGGNDTKIFPFEIGIIMDKNERWKMSLFNAYP</sequence>
<evidence type="ECO:0000313" key="2">
    <source>
        <dbReference type="Proteomes" id="UP000887565"/>
    </source>
</evidence>
<feature type="region of interest" description="Disordered" evidence="1">
    <location>
        <begin position="14"/>
        <end position="39"/>
    </location>
</feature>
<dbReference type="AlphaFoldDB" id="A0A915JH81"/>
<name>A0A915JH81_ROMCU</name>
<protein>
    <submittedName>
        <fullName evidence="3">Uncharacterized protein</fullName>
    </submittedName>
</protein>
<reference evidence="3" key="1">
    <citation type="submission" date="2022-11" db="UniProtKB">
        <authorList>
            <consortium name="WormBaseParasite"/>
        </authorList>
    </citation>
    <scope>IDENTIFICATION</scope>
</reference>
<dbReference type="WBParaSite" id="nRc.2.0.1.t25475-RA">
    <property type="protein sequence ID" value="nRc.2.0.1.t25475-RA"/>
    <property type="gene ID" value="nRc.2.0.1.g25475"/>
</dbReference>
<evidence type="ECO:0000313" key="3">
    <source>
        <dbReference type="WBParaSite" id="nRc.2.0.1.t25475-RA"/>
    </source>
</evidence>
<keyword evidence="2" id="KW-1185">Reference proteome</keyword>
<proteinExistence type="predicted"/>
<dbReference type="Proteomes" id="UP000887565">
    <property type="component" value="Unplaced"/>
</dbReference>
<evidence type="ECO:0000256" key="1">
    <source>
        <dbReference type="SAM" id="MobiDB-lite"/>
    </source>
</evidence>